<sequence>MTFHPNRLDVVEATDDPTDESRKAHALLLVRSSLSAEAIAEHLPTWSAETVQARRVAHAGVLARVGLFVEHEVDKLRRNHNCGWWCGLVPVEGFPTITTDRDAPTLGVRVPKDDADEWVERLQHLVELVQRNDSPPAWLAEQQRRPPNSPDLRAVR</sequence>
<dbReference type="EMBL" id="JACCBB010000001">
    <property type="protein sequence ID" value="NYD21375.1"/>
    <property type="molecule type" value="Genomic_DNA"/>
</dbReference>
<dbReference type="Proteomes" id="UP000521922">
    <property type="component" value="Unassembled WGS sequence"/>
</dbReference>
<protein>
    <submittedName>
        <fullName evidence="2">Uncharacterized protein</fullName>
    </submittedName>
</protein>
<dbReference type="AlphaFoldDB" id="A0A7Y9AVH9"/>
<reference evidence="2 3" key="1">
    <citation type="submission" date="2020-07" db="EMBL/GenBank/DDBJ databases">
        <title>Sequencing the genomes of 1000 actinobacteria strains.</title>
        <authorList>
            <person name="Klenk H.-P."/>
        </authorList>
    </citation>
    <scope>NUCLEOTIDE SEQUENCE [LARGE SCALE GENOMIC DNA]</scope>
    <source>
        <strain evidence="2 3">DSM 7487</strain>
    </source>
</reference>
<gene>
    <name evidence="2" type="ORF">BJ968_000915</name>
</gene>
<comment type="caution">
    <text evidence="2">The sequence shown here is derived from an EMBL/GenBank/DDBJ whole genome shotgun (WGS) entry which is preliminary data.</text>
</comment>
<evidence type="ECO:0000256" key="1">
    <source>
        <dbReference type="SAM" id="MobiDB-lite"/>
    </source>
</evidence>
<evidence type="ECO:0000313" key="2">
    <source>
        <dbReference type="EMBL" id="NYD21375.1"/>
    </source>
</evidence>
<accession>A0A7Y9AVH9</accession>
<proteinExistence type="predicted"/>
<dbReference type="RefSeq" id="WP_179749631.1">
    <property type="nucleotide sequence ID" value="NZ_BAAAGN010000006.1"/>
</dbReference>
<name>A0A7Y9AVH9_9ACTN</name>
<feature type="region of interest" description="Disordered" evidence="1">
    <location>
        <begin position="136"/>
        <end position="156"/>
    </location>
</feature>
<keyword evidence="3" id="KW-1185">Reference proteome</keyword>
<evidence type="ECO:0000313" key="3">
    <source>
        <dbReference type="Proteomes" id="UP000521922"/>
    </source>
</evidence>
<organism evidence="2 3">
    <name type="scientific">Kineococcus aurantiacus</name>
    <dbReference type="NCBI Taxonomy" id="37633"/>
    <lineage>
        <taxon>Bacteria</taxon>
        <taxon>Bacillati</taxon>
        <taxon>Actinomycetota</taxon>
        <taxon>Actinomycetes</taxon>
        <taxon>Kineosporiales</taxon>
        <taxon>Kineosporiaceae</taxon>
        <taxon>Kineococcus</taxon>
    </lineage>
</organism>